<evidence type="ECO:0000313" key="3">
    <source>
        <dbReference type="Proteomes" id="UP000800041"/>
    </source>
</evidence>
<name>A0A6G1HDC7_9PEZI</name>
<evidence type="ECO:0000256" key="1">
    <source>
        <dbReference type="SAM" id="MobiDB-lite"/>
    </source>
</evidence>
<keyword evidence="3" id="KW-1185">Reference proteome</keyword>
<protein>
    <submittedName>
        <fullName evidence="2">Uncharacterized protein</fullName>
    </submittedName>
</protein>
<evidence type="ECO:0000313" key="2">
    <source>
        <dbReference type="EMBL" id="KAF1990938.1"/>
    </source>
</evidence>
<organism evidence="2 3">
    <name type="scientific">Aulographum hederae CBS 113979</name>
    <dbReference type="NCBI Taxonomy" id="1176131"/>
    <lineage>
        <taxon>Eukaryota</taxon>
        <taxon>Fungi</taxon>
        <taxon>Dikarya</taxon>
        <taxon>Ascomycota</taxon>
        <taxon>Pezizomycotina</taxon>
        <taxon>Dothideomycetes</taxon>
        <taxon>Pleosporomycetidae</taxon>
        <taxon>Aulographales</taxon>
        <taxon>Aulographaceae</taxon>
    </lineage>
</organism>
<dbReference type="AlphaFoldDB" id="A0A6G1HDC7"/>
<sequence>MPLIEYYQFPHELVGPYPSELFPDYPIYPPHRALLENLSSADLSPATPTRKPHAHRPSGKGLADLTAKTAPQWITHPSRRRLYLPDPWLYLVTWMLVSPNPPAARTPRILTHIQLTPWLLWAGLKLMEKVLHERIVAGVKRTGGTVEGYTSWRVPEALTDAMAMGNEERWAKLRDSIWEICRLVDDVGRMG</sequence>
<reference evidence="2" key="1">
    <citation type="journal article" date="2020" name="Stud. Mycol.">
        <title>101 Dothideomycetes genomes: a test case for predicting lifestyles and emergence of pathogens.</title>
        <authorList>
            <person name="Haridas S."/>
            <person name="Albert R."/>
            <person name="Binder M."/>
            <person name="Bloem J."/>
            <person name="Labutti K."/>
            <person name="Salamov A."/>
            <person name="Andreopoulos B."/>
            <person name="Baker S."/>
            <person name="Barry K."/>
            <person name="Bills G."/>
            <person name="Bluhm B."/>
            <person name="Cannon C."/>
            <person name="Castanera R."/>
            <person name="Culley D."/>
            <person name="Daum C."/>
            <person name="Ezra D."/>
            <person name="Gonzalez J."/>
            <person name="Henrissat B."/>
            <person name="Kuo A."/>
            <person name="Liang C."/>
            <person name="Lipzen A."/>
            <person name="Lutzoni F."/>
            <person name="Magnuson J."/>
            <person name="Mondo S."/>
            <person name="Nolan M."/>
            <person name="Ohm R."/>
            <person name="Pangilinan J."/>
            <person name="Park H.-J."/>
            <person name="Ramirez L."/>
            <person name="Alfaro M."/>
            <person name="Sun H."/>
            <person name="Tritt A."/>
            <person name="Yoshinaga Y."/>
            <person name="Zwiers L.-H."/>
            <person name="Turgeon B."/>
            <person name="Goodwin S."/>
            <person name="Spatafora J."/>
            <person name="Crous P."/>
            <person name="Grigoriev I."/>
        </authorList>
    </citation>
    <scope>NUCLEOTIDE SEQUENCE</scope>
    <source>
        <strain evidence="2">CBS 113979</strain>
    </source>
</reference>
<accession>A0A6G1HDC7</accession>
<proteinExistence type="predicted"/>
<dbReference type="EMBL" id="ML977140">
    <property type="protein sequence ID" value="KAF1990938.1"/>
    <property type="molecule type" value="Genomic_DNA"/>
</dbReference>
<dbReference type="Proteomes" id="UP000800041">
    <property type="component" value="Unassembled WGS sequence"/>
</dbReference>
<feature type="region of interest" description="Disordered" evidence="1">
    <location>
        <begin position="42"/>
        <end position="62"/>
    </location>
</feature>
<gene>
    <name evidence="2" type="ORF">K402DRAFT_450626</name>
</gene>